<evidence type="ECO:0000313" key="2">
    <source>
        <dbReference type="Proteomes" id="UP001152622"/>
    </source>
</evidence>
<keyword evidence="2" id="KW-1185">Reference proteome</keyword>
<reference evidence="1" key="1">
    <citation type="journal article" date="2023" name="Science">
        <title>Genome structures resolve the early diversification of teleost fishes.</title>
        <authorList>
            <person name="Parey E."/>
            <person name="Louis A."/>
            <person name="Montfort J."/>
            <person name="Bouchez O."/>
            <person name="Roques C."/>
            <person name="Iampietro C."/>
            <person name="Lluch J."/>
            <person name="Castinel A."/>
            <person name="Donnadieu C."/>
            <person name="Desvignes T."/>
            <person name="Floi Bucao C."/>
            <person name="Jouanno E."/>
            <person name="Wen M."/>
            <person name="Mejri S."/>
            <person name="Dirks R."/>
            <person name="Jansen H."/>
            <person name="Henkel C."/>
            <person name="Chen W.J."/>
            <person name="Zahm M."/>
            <person name="Cabau C."/>
            <person name="Klopp C."/>
            <person name="Thompson A.W."/>
            <person name="Robinson-Rechavi M."/>
            <person name="Braasch I."/>
            <person name="Lecointre G."/>
            <person name="Bobe J."/>
            <person name="Postlethwait J.H."/>
            <person name="Berthelot C."/>
            <person name="Roest Crollius H."/>
            <person name="Guiguen Y."/>
        </authorList>
    </citation>
    <scope>NUCLEOTIDE SEQUENCE</scope>
    <source>
        <strain evidence="1">WJC10195</strain>
    </source>
</reference>
<comment type="caution">
    <text evidence="1">The sequence shown here is derived from an EMBL/GenBank/DDBJ whole genome shotgun (WGS) entry which is preliminary data.</text>
</comment>
<protein>
    <submittedName>
        <fullName evidence="1">Uncharacterized protein</fullName>
    </submittedName>
</protein>
<proteinExistence type="predicted"/>
<evidence type="ECO:0000313" key="1">
    <source>
        <dbReference type="EMBL" id="KAJ8347971.1"/>
    </source>
</evidence>
<organism evidence="1 2">
    <name type="scientific">Synaphobranchus kaupii</name>
    <name type="common">Kaup's arrowtooth eel</name>
    <dbReference type="NCBI Taxonomy" id="118154"/>
    <lineage>
        <taxon>Eukaryota</taxon>
        <taxon>Metazoa</taxon>
        <taxon>Chordata</taxon>
        <taxon>Craniata</taxon>
        <taxon>Vertebrata</taxon>
        <taxon>Euteleostomi</taxon>
        <taxon>Actinopterygii</taxon>
        <taxon>Neopterygii</taxon>
        <taxon>Teleostei</taxon>
        <taxon>Anguilliformes</taxon>
        <taxon>Synaphobranchidae</taxon>
        <taxon>Synaphobranchus</taxon>
    </lineage>
</organism>
<gene>
    <name evidence="1" type="ORF">SKAU_G00265600</name>
</gene>
<dbReference type="EMBL" id="JAINUF010000010">
    <property type="protein sequence ID" value="KAJ8347971.1"/>
    <property type="molecule type" value="Genomic_DNA"/>
</dbReference>
<accession>A0A9Q1IQ27</accession>
<dbReference type="Proteomes" id="UP001152622">
    <property type="component" value="Chromosome 10"/>
</dbReference>
<name>A0A9Q1IQ27_SYNKA</name>
<sequence>MRAYELFDDVRAPLTGFGTNFNLDGCFKMENFNAECFKARAVLCRGRTDSGQTQCFSCRKGYLEQCGQGLALSFCFQVSFCFTITSDSADGSLALGTGFADNGRRQSHSPLQVAPERTPKGCLALPHSRPSNPRPNLSQSFLSANYRISNLQTVQACWSPAAGSGETTTCGWTKNERFRRMDRWTLPPMLRALPVQPDRVEIQSHTVPAKGE</sequence>
<dbReference type="AlphaFoldDB" id="A0A9Q1IQ27"/>